<evidence type="ECO:0000313" key="1">
    <source>
        <dbReference type="EMBL" id="TLS36736.1"/>
    </source>
</evidence>
<dbReference type="OrthoDB" id="573733at2"/>
<dbReference type="InterPro" id="IPR018680">
    <property type="entry name" value="DUF2164"/>
</dbReference>
<protein>
    <submittedName>
        <fullName evidence="1">DUF2164 domain-containing protein</fullName>
    </submittedName>
</protein>
<reference evidence="1 2" key="1">
    <citation type="submission" date="2019-04" db="EMBL/GenBank/DDBJ databases">
        <title>Bacillus caeni sp. nov., a bacterium isolated from mangrove sediment.</title>
        <authorList>
            <person name="Huang H."/>
            <person name="Mo K."/>
            <person name="Hu Y."/>
        </authorList>
    </citation>
    <scope>NUCLEOTIDE SEQUENCE [LARGE SCALE GENOMIC DNA]</scope>
    <source>
        <strain evidence="1 2">HB172195</strain>
    </source>
</reference>
<proteinExistence type="predicted"/>
<name>A0A5R9F336_9BACL</name>
<accession>A0A5R9F336</accession>
<dbReference type="Proteomes" id="UP000308230">
    <property type="component" value="Unassembled WGS sequence"/>
</dbReference>
<organism evidence="1 2">
    <name type="scientific">Exobacillus caeni</name>
    <dbReference type="NCBI Taxonomy" id="2574798"/>
    <lineage>
        <taxon>Bacteria</taxon>
        <taxon>Bacillati</taxon>
        <taxon>Bacillota</taxon>
        <taxon>Bacilli</taxon>
        <taxon>Bacillales</taxon>
        <taxon>Guptibacillaceae</taxon>
        <taxon>Exobacillus</taxon>
    </lineage>
</organism>
<dbReference type="Pfam" id="PF09932">
    <property type="entry name" value="DUF2164"/>
    <property type="match status" value="1"/>
</dbReference>
<evidence type="ECO:0000313" key="2">
    <source>
        <dbReference type="Proteomes" id="UP000308230"/>
    </source>
</evidence>
<gene>
    <name evidence="1" type="ORF">FCL54_14250</name>
</gene>
<sequence>MKLPKEQREQAVAKIQQYFYEERSEEIGELAAGLVFDFVMKEIGPYFYNKGVKDARDMLEQKIMNLDEDLASLERPLDMFRRR</sequence>
<dbReference type="AlphaFoldDB" id="A0A5R9F336"/>
<dbReference type="EMBL" id="SWLG01000009">
    <property type="protein sequence ID" value="TLS36736.1"/>
    <property type="molecule type" value="Genomic_DNA"/>
</dbReference>
<comment type="caution">
    <text evidence="1">The sequence shown here is derived from an EMBL/GenBank/DDBJ whole genome shotgun (WGS) entry which is preliminary data.</text>
</comment>
<keyword evidence="2" id="KW-1185">Reference proteome</keyword>